<feature type="compositionally biased region" description="Basic residues" evidence="1">
    <location>
        <begin position="217"/>
        <end position="244"/>
    </location>
</feature>
<feature type="compositionally biased region" description="Gly residues" evidence="1">
    <location>
        <begin position="386"/>
        <end position="395"/>
    </location>
</feature>
<evidence type="ECO:0000313" key="4">
    <source>
        <dbReference type="EMBL" id="EGD77274.1"/>
    </source>
</evidence>
<protein>
    <recommendedName>
        <fullName evidence="6">DFDF domain-containing protein</fullName>
    </recommendedName>
</protein>
<name>F2UJH5_SALR5</name>
<feature type="compositionally biased region" description="Basic and acidic residues" evidence="1">
    <location>
        <begin position="298"/>
        <end position="307"/>
    </location>
</feature>
<feature type="compositionally biased region" description="Low complexity" evidence="1">
    <location>
        <begin position="111"/>
        <end position="167"/>
    </location>
</feature>
<dbReference type="PANTHER" id="PTHR13586">
    <property type="entry name" value="SCD6 PROTEIN-RELATED"/>
    <property type="match status" value="1"/>
</dbReference>
<feature type="compositionally biased region" description="Basic and acidic residues" evidence="1">
    <location>
        <begin position="408"/>
        <end position="418"/>
    </location>
</feature>
<feature type="compositionally biased region" description="Pro residues" evidence="1">
    <location>
        <begin position="99"/>
        <end position="110"/>
    </location>
</feature>
<sequence length="450" mass="49504">MDEWIGKLVSVTTQAQIRYTGIIKDMSQERGTLTLYNVRSMGTENRPVQQFRPPNATVFSRDIEFKAQMLVNLELVENNPELEHAIPPATAAPASVLPPQQPAQPAPAAPQPVRQAQQPAPAAAPAQQQPAPQAQAQAPQQQPKQQQQQQQQQQPPKQQQQPQPQQPKRQHQQRPVAANKVHEPMPAAATTTTSGAATSSKGSEEATESADGGRGERSHHRGGHRGGHRGRHQHHHQQQRRRPAKAPQEPADVNVEFDFEASKTKFEELHRELNDLALDDDGGPAYDKDDFFDSLQPDSRDRRERENNYALDMETFGQAAVAHKSPHDRRRRGRGRGGPRGGHRHFNPHYHQRYQQHPASLGYGSGSFGLPPGPFDHGPSSFGNTYGYGGGYGGHRGGRAPRGRGGFRRYDNNRDGRGGGRGGGRGRRTNGSGNPRRGSRDAATAQQGEE</sequence>
<evidence type="ECO:0000256" key="1">
    <source>
        <dbReference type="SAM" id="MobiDB-lite"/>
    </source>
</evidence>
<feature type="region of interest" description="Disordered" evidence="1">
    <location>
        <begin position="275"/>
        <end position="450"/>
    </location>
</feature>
<dbReference type="Proteomes" id="UP000007799">
    <property type="component" value="Unassembled WGS sequence"/>
</dbReference>
<dbReference type="InParanoid" id="F2UJH5"/>
<evidence type="ECO:0000313" key="5">
    <source>
        <dbReference type="Proteomes" id="UP000007799"/>
    </source>
</evidence>
<organism evidence="5">
    <name type="scientific">Salpingoeca rosetta (strain ATCC 50818 / BSB-021)</name>
    <dbReference type="NCBI Taxonomy" id="946362"/>
    <lineage>
        <taxon>Eukaryota</taxon>
        <taxon>Choanoflagellata</taxon>
        <taxon>Craspedida</taxon>
        <taxon>Salpingoecidae</taxon>
        <taxon>Salpingoeca</taxon>
    </lineage>
</organism>
<dbReference type="STRING" id="946362.F2UJH5"/>
<dbReference type="Gene3D" id="2.30.30.100">
    <property type="match status" value="1"/>
</dbReference>
<dbReference type="RefSeq" id="XP_004990618.1">
    <property type="nucleotide sequence ID" value="XM_004990561.1"/>
</dbReference>
<feature type="compositionally biased region" description="Low complexity" evidence="1">
    <location>
        <begin position="187"/>
        <end position="201"/>
    </location>
</feature>
<dbReference type="GeneID" id="16071177"/>
<keyword evidence="5" id="KW-1185">Reference proteome</keyword>
<dbReference type="GO" id="GO:0000932">
    <property type="term" value="C:P-body"/>
    <property type="evidence" value="ECO:0007669"/>
    <property type="project" value="TreeGrafter"/>
</dbReference>
<dbReference type="SMART" id="SM01271">
    <property type="entry name" value="LSM14"/>
    <property type="match status" value="1"/>
</dbReference>
<feature type="compositionally biased region" description="Basic residues" evidence="1">
    <location>
        <begin position="324"/>
        <end position="354"/>
    </location>
</feature>
<dbReference type="AlphaFoldDB" id="F2UJH5"/>
<dbReference type="SUPFAM" id="SSF50182">
    <property type="entry name" value="Sm-like ribonucleoproteins"/>
    <property type="match status" value="1"/>
</dbReference>
<feature type="compositionally biased region" description="Basic residues" evidence="1">
    <location>
        <begin position="396"/>
        <end position="407"/>
    </location>
</feature>
<dbReference type="EMBL" id="GL832977">
    <property type="protein sequence ID" value="EGD77274.1"/>
    <property type="molecule type" value="Genomic_DNA"/>
</dbReference>
<gene>
    <name evidence="4" type="ORF">PTSG_12713</name>
</gene>
<evidence type="ECO:0000259" key="3">
    <source>
        <dbReference type="SMART" id="SM01271"/>
    </source>
</evidence>
<dbReference type="OrthoDB" id="21539at2759"/>
<dbReference type="PANTHER" id="PTHR13586:SF0">
    <property type="entry name" value="TRAILER HITCH, ISOFORM H"/>
    <property type="match status" value="1"/>
</dbReference>
<feature type="region of interest" description="Disordered" evidence="1">
    <location>
        <begin position="92"/>
        <end position="259"/>
    </location>
</feature>
<dbReference type="InterPro" id="IPR010920">
    <property type="entry name" value="LSM_dom_sf"/>
</dbReference>
<feature type="domain" description="Lsm14-like N-terminal" evidence="3">
    <location>
        <begin position="1"/>
        <end position="102"/>
    </location>
</feature>
<dbReference type="GO" id="GO:0033962">
    <property type="term" value="P:P-body assembly"/>
    <property type="evidence" value="ECO:0007669"/>
    <property type="project" value="TreeGrafter"/>
</dbReference>
<evidence type="ECO:0008006" key="6">
    <source>
        <dbReference type="Google" id="ProtNLM"/>
    </source>
</evidence>
<dbReference type="InterPro" id="IPR019050">
    <property type="entry name" value="FDF_dom"/>
</dbReference>
<dbReference type="OMA" id="WYPPPGH"/>
<dbReference type="InterPro" id="IPR025609">
    <property type="entry name" value="Lsm14-like_N"/>
</dbReference>
<dbReference type="KEGG" id="sre:PTSG_12713"/>
<dbReference type="SMART" id="SM01199">
    <property type="entry name" value="FDF"/>
    <property type="match status" value="1"/>
</dbReference>
<dbReference type="GO" id="GO:0034063">
    <property type="term" value="P:stress granule assembly"/>
    <property type="evidence" value="ECO:0007669"/>
    <property type="project" value="TreeGrafter"/>
</dbReference>
<accession>F2UJH5</accession>
<feature type="domain" description="FDF" evidence="2">
    <location>
        <begin position="251"/>
        <end position="320"/>
    </location>
</feature>
<dbReference type="GO" id="GO:0003729">
    <property type="term" value="F:mRNA binding"/>
    <property type="evidence" value="ECO:0007669"/>
    <property type="project" value="TreeGrafter"/>
</dbReference>
<dbReference type="Pfam" id="PF12701">
    <property type="entry name" value="LSM14"/>
    <property type="match status" value="1"/>
</dbReference>
<proteinExistence type="predicted"/>
<reference evidence="4" key="1">
    <citation type="submission" date="2009-08" db="EMBL/GenBank/DDBJ databases">
        <title>Annotation of Salpingoeca rosetta.</title>
        <authorList>
            <consortium name="The Broad Institute Genome Sequencing Platform"/>
            <person name="Russ C."/>
            <person name="Cuomo C."/>
            <person name="Burger G."/>
            <person name="Gray M.W."/>
            <person name="Holland P.W.H."/>
            <person name="King N."/>
            <person name="Lang F.B.F."/>
            <person name="Roger A.J."/>
            <person name="Ruiz-Trillo I."/>
            <person name="Young S.K."/>
            <person name="Zeng Q."/>
            <person name="Gargeya S."/>
            <person name="Alvarado L."/>
            <person name="Berlin A."/>
            <person name="Chapman S.B."/>
            <person name="Chen Z."/>
            <person name="Freedman E."/>
            <person name="Gellesch M."/>
            <person name="Goldberg J."/>
            <person name="Griggs A."/>
            <person name="Gujja S."/>
            <person name="Heilman E."/>
            <person name="Heiman D."/>
            <person name="Howarth C."/>
            <person name="Mehta T."/>
            <person name="Neiman D."/>
            <person name="Pearson M."/>
            <person name="Roberts A."/>
            <person name="Saif S."/>
            <person name="Shea T."/>
            <person name="Shenoy N."/>
            <person name="Sisk P."/>
            <person name="Stolte C."/>
            <person name="Sykes S."/>
            <person name="White J."/>
            <person name="Yandava C."/>
            <person name="Haas B."/>
            <person name="Nusbaum C."/>
            <person name="Birren B."/>
        </authorList>
    </citation>
    <scope>NUCLEOTIDE SEQUENCE [LARGE SCALE GENOMIC DNA]</scope>
    <source>
        <strain evidence="4">ATCC 50818</strain>
    </source>
</reference>
<evidence type="ECO:0000259" key="2">
    <source>
        <dbReference type="SMART" id="SM01199"/>
    </source>
</evidence>